<comment type="similarity">
    <text evidence="1">Belongs to the WXG100 family.</text>
</comment>
<dbReference type="EMBL" id="POTM01000029">
    <property type="protein sequence ID" value="TLH69187.1"/>
    <property type="molecule type" value="Genomic_DNA"/>
</dbReference>
<sequence>MADVGGARLRIETEPVKAAADEFRTIADELREELRQLVSAVEDVVEGSWRGEAARMFGRDWDEFRAAATKIVDDADEIAIRVVQSVEAYAAQDEHGGSIVRSAWDER</sequence>
<dbReference type="AlphaFoldDB" id="A0A7I7ZLV7"/>
<dbReference type="Gene3D" id="1.10.287.1060">
    <property type="entry name" value="ESAT-6-like"/>
    <property type="match status" value="1"/>
</dbReference>
<evidence type="ECO:0000313" key="2">
    <source>
        <dbReference type="EMBL" id="TLH69187.1"/>
    </source>
</evidence>
<dbReference type="SUPFAM" id="SSF140453">
    <property type="entry name" value="EsxAB dimer-like"/>
    <property type="match status" value="1"/>
</dbReference>
<protein>
    <recommendedName>
        <fullName evidence="1">ESAT-6-like protein</fullName>
    </recommendedName>
</protein>
<proteinExistence type="inferred from homology"/>
<gene>
    <name evidence="2" type="ORF">C1S79_11075</name>
</gene>
<evidence type="ECO:0000256" key="1">
    <source>
        <dbReference type="RuleBase" id="RU362001"/>
    </source>
</evidence>
<keyword evidence="3" id="KW-1185">Reference proteome</keyword>
<dbReference type="Pfam" id="PF06013">
    <property type="entry name" value="WXG100"/>
    <property type="match status" value="1"/>
</dbReference>
<comment type="caution">
    <text evidence="2">The sequence shown here is derived from an EMBL/GenBank/DDBJ whole genome shotgun (WGS) entry which is preliminary data.</text>
</comment>
<reference evidence="2 3" key="1">
    <citation type="submission" date="2018-01" db="EMBL/GenBank/DDBJ databases">
        <title>Comparative genomics of Mycobacterium mucogenicum and Mycobacterium neoaurum clade members emphasizing tRNA and non-coding RNA.</title>
        <authorList>
            <person name="Behra P.R.K."/>
            <person name="Pettersson B.M.F."/>
            <person name="Das S."/>
            <person name="Dasgupta S."/>
            <person name="Kirsebom L.A."/>
        </authorList>
    </citation>
    <scope>NUCLEOTIDE SEQUENCE [LARGE SCALE GENOMIC DNA]</scope>
    <source>
        <strain evidence="2 3">DSM 45104</strain>
    </source>
</reference>
<dbReference type="InterPro" id="IPR010310">
    <property type="entry name" value="T7SS_ESAT-6-like"/>
</dbReference>
<accession>A0A7I7ZLV7</accession>
<dbReference type="RefSeq" id="WP_138249007.1">
    <property type="nucleotide sequence ID" value="NZ_AP022616.1"/>
</dbReference>
<name>A0A7I7ZLV7_9MYCO</name>
<dbReference type="Proteomes" id="UP000309984">
    <property type="component" value="Unassembled WGS sequence"/>
</dbReference>
<dbReference type="NCBIfam" id="TIGR03930">
    <property type="entry name" value="WXG100_ESAT6"/>
    <property type="match status" value="1"/>
</dbReference>
<dbReference type="InterPro" id="IPR036689">
    <property type="entry name" value="ESAT-6-like_sf"/>
</dbReference>
<organism evidence="2 3">
    <name type="scientific">Mycolicibacterium phocaicum</name>
    <dbReference type="NCBI Taxonomy" id="319706"/>
    <lineage>
        <taxon>Bacteria</taxon>
        <taxon>Bacillati</taxon>
        <taxon>Actinomycetota</taxon>
        <taxon>Actinomycetes</taxon>
        <taxon>Mycobacteriales</taxon>
        <taxon>Mycobacteriaceae</taxon>
        <taxon>Mycolicibacterium</taxon>
    </lineage>
</organism>
<evidence type="ECO:0000313" key="3">
    <source>
        <dbReference type="Proteomes" id="UP000309984"/>
    </source>
</evidence>